<feature type="transmembrane region" description="Helical" evidence="6">
    <location>
        <begin position="51"/>
        <end position="71"/>
    </location>
</feature>
<sequence>MATRQASRGLLFGMPICLIWGYVAIALFMSGDGIELAFLSRYIVDLGFSPTRASFLFTVYGLLAALSSWSSGVLAETFGPRRIMLIGVVAWLIFHALFLTLGLSAQNYPLMVLFYGIRGLAYPLFIYAFLVWIAQVTPGARLASAMGWYWTMYSIGIGFLGMYLPSLSISRIGFIGTLWMATLWVALAAVLIVFVVEDQGKAREGTPASFADRLRDLSRGVTILFDQRSILIAAIVRVICNLTLFGFPVIMPLYLTSEAVGFTMEQWLYLWGLMFVVTIFTNVMWGWIGDRIGWLWQMRWFGCVGCALATLAFYYLPLMYGAHFGLASTAAIALGICVSAFVPIGPVFLAIAPEQQGAAMSAHNLAAGMSNFMGPAIATLTISWLGVQGVVWVYALLYLVGAVLTCCIRIDQPKLQTDEEPARHFSTHATANEVILTRK</sequence>
<dbReference type="NCBIfam" id="TIGR00897">
    <property type="entry name" value="2A0118"/>
    <property type="match status" value="1"/>
</dbReference>
<feature type="transmembrane region" description="Helical" evidence="6">
    <location>
        <begin position="391"/>
        <end position="410"/>
    </location>
</feature>
<keyword evidence="4 6" id="KW-1133">Transmembrane helix</keyword>
<gene>
    <name evidence="8" type="ORF">K814_0116515</name>
</gene>
<reference evidence="8 9" key="1">
    <citation type="journal article" date="2013" name="Genome Announc.">
        <title>Draft Genome Sequence of Pseudomonas fluorescens LMG 5329, a White Line-Inducing Principle-Producing Bioindicator for the Mushroom Pathogen Pseudomonas tolaasii.</title>
        <authorList>
            <person name="Ghequire M.G."/>
            <person name="Rokni-Zadeh H."/>
            <person name="Zarrineh P."/>
            <person name="De Mot R."/>
        </authorList>
    </citation>
    <scope>NUCLEOTIDE SEQUENCE [LARGE SCALE GENOMIC DNA]</scope>
    <source>
        <strain evidence="8 9">LMG 5329</strain>
    </source>
</reference>
<evidence type="ECO:0000256" key="2">
    <source>
        <dbReference type="ARBA" id="ARBA00022448"/>
    </source>
</evidence>
<dbReference type="Gene3D" id="1.20.1250.20">
    <property type="entry name" value="MFS general substrate transporter like domains"/>
    <property type="match status" value="2"/>
</dbReference>
<dbReference type="AlphaFoldDB" id="A0A0A1YY51"/>
<feature type="transmembrane region" description="Helical" evidence="6">
    <location>
        <begin position="364"/>
        <end position="385"/>
    </location>
</feature>
<accession>A0A0A1YY51</accession>
<dbReference type="SUPFAM" id="SSF103473">
    <property type="entry name" value="MFS general substrate transporter"/>
    <property type="match status" value="1"/>
</dbReference>
<dbReference type="Proteomes" id="UP000030060">
    <property type="component" value="Unassembled WGS sequence"/>
</dbReference>
<feature type="transmembrane region" description="Helical" evidence="6">
    <location>
        <begin position="12"/>
        <end position="31"/>
    </location>
</feature>
<dbReference type="Pfam" id="PF07690">
    <property type="entry name" value="MFS_1"/>
    <property type="match status" value="1"/>
</dbReference>
<dbReference type="InterPro" id="IPR050930">
    <property type="entry name" value="MFS_Vesicular_Transporter"/>
</dbReference>
<evidence type="ECO:0000256" key="5">
    <source>
        <dbReference type="ARBA" id="ARBA00023136"/>
    </source>
</evidence>
<dbReference type="PANTHER" id="PTHR23506:SF23">
    <property type="entry name" value="GH10249P"/>
    <property type="match status" value="1"/>
</dbReference>
<keyword evidence="3 6" id="KW-0812">Transmembrane</keyword>
<feature type="domain" description="Major facilitator superfamily (MFS) profile" evidence="7">
    <location>
        <begin position="1"/>
        <end position="413"/>
    </location>
</feature>
<feature type="transmembrane region" description="Helical" evidence="6">
    <location>
        <begin position="267"/>
        <end position="288"/>
    </location>
</feature>
<name>A0A0A1YY51_PSEFL</name>
<dbReference type="InterPro" id="IPR004748">
    <property type="entry name" value="Polyol_permease-like"/>
</dbReference>
<evidence type="ECO:0000256" key="3">
    <source>
        <dbReference type="ARBA" id="ARBA00022692"/>
    </source>
</evidence>
<comment type="subcellular location">
    <subcellularLocation>
        <location evidence="1">Membrane</location>
        <topology evidence="1">Multi-pass membrane protein</topology>
    </subcellularLocation>
</comment>
<evidence type="ECO:0000256" key="6">
    <source>
        <dbReference type="SAM" id="Phobius"/>
    </source>
</evidence>
<evidence type="ECO:0000313" key="8">
    <source>
        <dbReference type="EMBL" id="KGE66873.1"/>
    </source>
</evidence>
<keyword evidence="2" id="KW-0813">Transport</keyword>
<feature type="transmembrane region" description="Helical" evidence="6">
    <location>
        <begin position="300"/>
        <end position="320"/>
    </location>
</feature>
<feature type="transmembrane region" description="Helical" evidence="6">
    <location>
        <begin position="83"/>
        <end position="106"/>
    </location>
</feature>
<comment type="caution">
    <text evidence="8">The sequence shown here is derived from an EMBL/GenBank/DDBJ whole genome shotgun (WGS) entry which is preliminary data.</text>
</comment>
<evidence type="ECO:0000256" key="4">
    <source>
        <dbReference type="ARBA" id="ARBA00022989"/>
    </source>
</evidence>
<feature type="transmembrane region" description="Helical" evidence="6">
    <location>
        <begin position="326"/>
        <end position="352"/>
    </location>
</feature>
<keyword evidence="5 6" id="KW-0472">Membrane</keyword>
<dbReference type="PROSITE" id="PS50850">
    <property type="entry name" value="MFS"/>
    <property type="match status" value="1"/>
</dbReference>
<dbReference type="CDD" id="cd17337">
    <property type="entry name" value="MFS_CsbX"/>
    <property type="match status" value="1"/>
</dbReference>
<proteinExistence type="predicted"/>
<feature type="transmembrane region" description="Helical" evidence="6">
    <location>
        <begin position="146"/>
        <end position="166"/>
    </location>
</feature>
<evidence type="ECO:0000259" key="7">
    <source>
        <dbReference type="PROSITE" id="PS50850"/>
    </source>
</evidence>
<feature type="transmembrane region" description="Helical" evidence="6">
    <location>
        <begin position="229"/>
        <end position="255"/>
    </location>
</feature>
<dbReference type="InterPro" id="IPR020846">
    <property type="entry name" value="MFS_dom"/>
</dbReference>
<dbReference type="InterPro" id="IPR036259">
    <property type="entry name" value="MFS_trans_sf"/>
</dbReference>
<dbReference type="InterPro" id="IPR011701">
    <property type="entry name" value="MFS"/>
</dbReference>
<organism evidence="8 9">
    <name type="scientific">Pseudomonas fluorescens LMG 5329</name>
    <dbReference type="NCBI Taxonomy" id="1324332"/>
    <lineage>
        <taxon>Bacteria</taxon>
        <taxon>Pseudomonadati</taxon>
        <taxon>Pseudomonadota</taxon>
        <taxon>Gammaproteobacteria</taxon>
        <taxon>Pseudomonadales</taxon>
        <taxon>Pseudomonadaceae</taxon>
        <taxon>Pseudomonas</taxon>
    </lineage>
</organism>
<feature type="transmembrane region" description="Helical" evidence="6">
    <location>
        <begin position="112"/>
        <end position="134"/>
    </location>
</feature>
<evidence type="ECO:0000256" key="1">
    <source>
        <dbReference type="ARBA" id="ARBA00004141"/>
    </source>
</evidence>
<dbReference type="GO" id="GO:0016020">
    <property type="term" value="C:membrane"/>
    <property type="evidence" value="ECO:0007669"/>
    <property type="project" value="UniProtKB-SubCell"/>
</dbReference>
<protein>
    <submittedName>
        <fullName evidence="8">Cytochrome C biogenesis protein CcdA</fullName>
    </submittedName>
</protein>
<dbReference type="EMBL" id="ASGY01000118">
    <property type="protein sequence ID" value="KGE66873.1"/>
    <property type="molecule type" value="Genomic_DNA"/>
</dbReference>
<dbReference type="OrthoDB" id="3522477at2"/>
<feature type="transmembrane region" description="Helical" evidence="6">
    <location>
        <begin position="172"/>
        <end position="196"/>
    </location>
</feature>
<evidence type="ECO:0000313" key="9">
    <source>
        <dbReference type="Proteomes" id="UP000030060"/>
    </source>
</evidence>
<dbReference type="RefSeq" id="WP_016978924.1">
    <property type="nucleotide sequence ID" value="NZ_ASGY01000118.1"/>
</dbReference>
<dbReference type="GO" id="GO:0022857">
    <property type="term" value="F:transmembrane transporter activity"/>
    <property type="evidence" value="ECO:0007669"/>
    <property type="project" value="InterPro"/>
</dbReference>
<dbReference type="PANTHER" id="PTHR23506">
    <property type="entry name" value="GH10249P"/>
    <property type="match status" value="1"/>
</dbReference>